<keyword evidence="6" id="KW-1185">Reference proteome</keyword>
<comment type="similarity">
    <text evidence="3">Belongs to the TRAFAC class dynamin-like GTPase superfamily. GB1/RHD3 GTPase family.</text>
</comment>
<dbReference type="InterPro" id="IPR015894">
    <property type="entry name" value="Guanylate-bd_N"/>
</dbReference>
<dbReference type="AlphaFoldDB" id="A0A914QSQ0"/>
<evidence type="ECO:0000256" key="1">
    <source>
        <dbReference type="ARBA" id="ARBA00022741"/>
    </source>
</evidence>
<feature type="compositionally biased region" description="Basic and acidic residues" evidence="4">
    <location>
        <begin position="489"/>
        <end position="522"/>
    </location>
</feature>
<dbReference type="PROSITE" id="PS51715">
    <property type="entry name" value="G_GB1_RHD3"/>
    <property type="match status" value="1"/>
</dbReference>
<evidence type="ECO:0000256" key="2">
    <source>
        <dbReference type="ARBA" id="ARBA00023134"/>
    </source>
</evidence>
<keyword evidence="2" id="KW-0342">GTP-binding</keyword>
<organism evidence="6 7">
    <name type="scientific">Panagrolaimus davidi</name>
    <dbReference type="NCBI Taxonomy" id="227884"/>
    <lineage>
        <taxon>Eukaryota</taxon>
        <taxon>Metazoa</taxon>
        <taxon>Ecdysozoa</taxon>
        <taxon>Nematoda</taxon>
        <taxon>Chromadorea</taxon>
        <taxon>Rhabditida</taxon>
        <taxon>Tylenchina</taxon>
        <taxon>Panagrolaimomorpha</taxon>
        <taxon>Panagrolaimoidea</taxon>
        <taxon>Panagrolaimidae</taxon>
        <taxon>Panagrolaimus</taxon>
    </lineage>
</organism>
<feature type="region of interest" description="Disordered" evidence="4">
    <location>
        <begin position="484"/>
        <end position="522"/>
    </location>
</feature>
<dbReference type="InterPro" id="IPR027417">
    <property type="entry name" value="P-loop_NTPase"/>
</dbReference>
<accession>A0A914QSQ0</accession>
<dbReference type="Pfam" id="PF02263">
    <property type="entry name" value="GBP"/>
    <property type="match status" value="1"/>
</dbReference>
<feature type="domain" description="GB1/RHD3-type G" evidence="5">
    <location>
        <begin position="37"/>
        <end position="197"/>
    </location>
</feature>
<evidence type="ECO:0000313" key="6">
    <source>
        <dbReference type="Proteomes" id="UP000887578"/>
    </source>
</evidence>
<proteinExistence type="inferred from homology"/>
<sequence length="640" mass="73868">MSTQNRAVQIVEHLSNNEFRANKKLLDEIYGDPRVADLPLVVLCIAGAARKGKSFILNFFLDYLIHKEQHPSEPWELNDDTRLAGFEFRDGEDPTTLGIWAWNHIFVIEQEDGQKVAVSLIDSQGTFDDNTSYQDCSTIFAMACIFSSVMCFNVFTDLQQDKLNDFAAFVDHAKKIVDNLGGSGKLFQDLVFIVRDFCFKKYLDDDNGGQMYVEKVLGNVKVKELQQLRDGLNSSYERKFGFVFPHPGETVALEKTSNIAEMNPKFVYRAKEMVETLLSQNELQIKRVGPTEMYCKNMSDYILMCVKCFNDNQEFAPKAVQTVNREFMINLELKRASQTYDELMGKAFIDCKTGYTNDKLVALHEKAFEKIQDDILKRIKNEDIVTEVIQRSIDHLKNIFYKYKEKNEMLVETEKKRIELIEAQRRHEEKLARLKVEAEEKLAKEKMEHELRQLELYEQQEKERRQHEKEQAEIVAKLVHANNDHKKKQAEIRRQHEIESQKRQAEIEKQRVREAKKHEEEMRRIQCETDRIIAQGKQEMENEMQRMENESNRRIAEAEARNRKELEEQKKSKRGFFGSFAKGASDGIDTAIKIGTDCGRDTHEYLGAFVTGAAVPVGLIAGTVVGAAKGVGSVFETIFS</sequence>
<protein>
    <submittedName>
        <fullName evidence="7">GB1/RHD3-type G domain-containing protein</fullName>
    </submittedName>
</protein>
<keyword evidence="1" id="KW-0547">Nucleotide-binding</keyword>
<reference evidence="7" key="1">
    <citation type="submission" date="2022-11" db="UniProtKB">
        <authorList>
            <consortium name="WormBaseParasite"/>
        </authorList>
    </citation>
    <scope>IDENTIFICATION</scope>
</reference>
<dbReference type="GO" id="GO:0005525">
    <property type="term" value="F:GTP binding"/>
    <property type="evidence" value="ECO:0007669"/>
    <property type="project" value="UniProtKB-KW"/>
</dbReference>
<dbReference type="GO" id="GO:0003924">
    <property type="term" value="F:GTPase activity"/>
    <property type="evidence" value="ECO:0007669"/>
    <property type="project" value="InterPro"/>
</dbReference>
<evidence type="ECO:0000313" key="7">
    <source>
        <dbReference type="WBParaSite" id="PDA_v2.g6783.t1"/>
    </source>
</evidence>
<name>A0A914QSQ0_9BILA</name>
<dbReference type="InterPro" id="IPR030386">
    <property type="entry name" value="G_GB1_RHD3_dom"/>
</dbReference>
<evidence type="ECO:0000256" key="4">
    <source>
        <dbReference type="SAM" id="MobiDB-lite"/>
    </source>
</evidence>
<evidence type="ECO:0000256" key="3">
    <source>
        <dbReference type="PROSITE-ProRule" id="PRU01052"/>
    </source>
</evidence>
<dbReference type="WBParaSite" id="PDA_v2.g6783.t1">
    <property type="protein sequence ID" value="PDA_v2.g6783.t1"/>
    <property type="gene ID" value="PDA_v2.g6783"/>
</dbReference>
<dbReference type="Proteomes" id="UP000887578">
    <property type="component" value="Unplaced"/>
</dbReference>
<evidence type="ECO:0000259" key="5">
    <source>
        <dbReference type="PROSITE" id="PS51715"/>
    </source>
</evidence>
<dbReference type="SUPFAM" id="SSF52540">
    <property type="entry name" value="P-loop containing nucleoside triphosphate hydrolases"/>
    <property type="match status" value="1"/>
</dbReference>
<dbReference type="Gene3D" id="3.40.50.300">
    <property type="entry name" value="P-loop containing nucleotide triphosphate hydrolases"/>
    <property type="match status" value="1"/>
</dbReference>
<dbReference type="PANTHER" id="PTHR10751">
    <property type="entry name" value="GUANYLATE BINDING PROTEIN"/>
    <property type="match status" value="1"/>
</dbReference>